<dbReference type="SMART" id="SM01134">
    <property type="entry name" value="DeoRC"/>
    <property type="match status" value="1"/>
</dbReference>
<evidence type="ECO:0000313" key="6">
    <source>
        <dbReference type="Proteomes" id="UP000318065"/>
    </source>
</evidence>
<protein>
    <submittedName>
        <fullName evidence="5">DeoR family transcriptional regulator</fullName>
    </submittedName>
</protein>
<dbReference type="Pfam" id="PF08220">
    <property type="entry name" value="HTH_DeoR"/>
    <property type="match status" value="1"/>
</dbReference>
<dbReference type="InterPro" id="IPR036390">
    <property type="entry name" value="WH_DNA-bd_sf"/>
</dbReference>
<dbReference type="Proteomes" id="UP000318065">
    <property type="component" value="Chromosome"/>
</dbReference>
<dbReference type="InterPro" id="IPR014036">
    <property type="entry name" value="DeoR-like_C"/>
</dbReference>
<proteinExistence type="predicted"/>
<dbReference type="EMBL" id="AP019791">
    <property type="protein sequence ID" value="BBL79169.1"/>
    <property type="molecule type" value="Genomic_DNA"/>
</dbReference>
<dbReference type="InterPro" id="IPR037171">
    <property type="entry name" value="NagB/RpiA_transferase-like"/>
</dbReference>
<dbReference type="PRINTS" id="PR00037">
    <property type="entry name" value="HTHLACR"/>
</dbReference>
<dbReference type="Gene3D" id="1.10.10.10">
    <property type="entry name" value="Winged helix-like DNA-binding domain superfamily/Winged helix DNA-binding domain"/>
    <property type="match status" value="1"/>
</dbReference>
<dbReference type="PANTHER" id="PTHR30363">
    <property type="entry name" value="HTH-TYPE TRANSCRIPTIONAL REGULATOR SRLR-RELATED"/>
    <property type="match status" value="1"/>
</dbReference>
<dbReference type="AlphaFoldDB" id="A0A510HGU6"/>
<dbReference type="InterPro" id="IPR050313">
    <property type="entry name" value="Carb_Metab_HTH_regulators"/>
</dbReference>
<evidence type="ECO:0000259" key="4">
    <source>
        <dbReference type="PROSITE" id="PS51000"/>
    </source>
</evidence>
<dbReference type="RefSeq" id="WP_143527211.1">
    <property type="nucleotide sequence ID" value="NZ_AP019791.1"/>
</dbReference>
<dbReference type="Pfam" id="PF00455">
    <property type="entry name" value="DeoRC"/>
    <property type="match status" value="1"/>
</dbReference>
<dbReference type="SUPFAM" id="SSF100950">
    <property type="entry name" value="NagB/RpiA/CoA transferase-like"/>
    <property type="match status" value="1"/>
</dbReference>
<keyword evidence="2" id="KW-0238">DNA-binding</keyword>
<reference evidence="5" key="1">
    <citation type="journal article" date="2019" name="Microbiol. Resour. Announc.">
        <title>Complete Genome Sequence of Rubrobacter xylanophilus Strain AA3-22, Isolated from Arima Onsen in Japan.</title>
        <authorList>
            <person name="Tomariguchi N."/>
            <person name="Miyazaki K."/>
        </authorList>
    </citation>
    <scope>NUCLEOTIDE SEQUENCE [LARGE SCALE GENOMIC DNA]</scope>
    <source>
        <strain evidence="5">AA3-22</strain>
    </source>
</reference>
<dbReference type="GO" id="GO:0003700">
    <property type="term" value="F:DNA-binding transcription factor activity"/>
    <property type="evidence" value="ECO:0007669"/>
    <property type="project" value="InterPro"/>
</dbReference>
<dbReference type="PROSITE" id="PS00894">
    <property type="entry name" value="HTH_DEOR_1"/>
    <property type="match status" value="1"/>
</dbReference>
<keyword evidence="1" id="KW-0805">Transcription regulation</keyword>
<dbReference type="InterPro" id="IPR001034">
    <property type="entry name" value="DeoR_HTH"/>
</dbReference>
<dbReference type="PANTHER" id="PTHR30363:SF44">
    <property type="entry name" value="AGA OPERON TRANSCRIPTIONAL REPRESSOR-RELATED"/>
    <property type="match status" value="1"/>
</dbReference>
<dbReference type="OrthoDB" id="7688673at2"/>
<keyword evidence="6" id="KW-1185">Reference proteome</keyword>
<sequence length="269" mass="29597">MGKNEHKKSSRRRPLVPEERRERIARLVEEAGSVKVAMLEEEFGISPMTARRDLLALEREGRVQRTHGGAILPGFAGHEDSFQRRMGENVVAKERLARAASGLVEAGEAVFIDSSTTAYHVAKRLFEKGLRVTILTNCVPVMELFSGNRAPRMSLVGTGGSLRRLTLSFVGPHAVRTVNAHFADKLFFSVKGITPDGYLTDPDPLEAEVKRAMIEHSEEPVLLVDGSKFERRGLSAIAHASQLSRALVVDAPEEGIRALQEAGVEVRRV</sequence>
<organism evidence="5 6">
    <name type="scientific">Rubrobacter xylanophilus</name>
    <dbReference type="NCBI Taxonomy" id="49319"/>
    <lineage>
        <taxon>Bacteria</taxon>
        <taxon>Bacillati</taxon>
        <taxon>Actinomycetota</taxon>
        <taxon>Rubrobacteria</taxon>
        <taxon>Rubrobacterales</taxon>
        <taxon>Rubrobacteraceae</taxon>
        <taxon>Rubrobacter</taxon>
    </lineage>
</organism>
<accession>A0A510HGU6</accession>
<evidence type="ECO:0000256" key="3">
    <source>
        <dbReference type="ARBA" id="ARBA00023163"/>
    </source>
</evidence>
<dbReference type="InterPro" id="IPR036388">
    <property type="entry name" value="WH-like_DNA-bd_sf"/>
</dbReference>
<evidence type="ECO:0000256" key="2">
    <source>
        <dbReference type="ARBA" id="ARBA00023125"/>
    </source>
</evidence>
<keyword evidence="3" id="KW-0804">Transcription</keyword>
<dbReference type="GO" id="GO:0003677">
    <property type="term" value="F:DNA binding"/>
    <property type="evidence" value="ECO:0007669"/>
    <property type="project" value="UniProtKB-KW"/>
</dbReference>
<dbReference type="SUPFAM" id="SSF46785">
    <property type="entry name" value="Winged helix' DNA-binding domain"/>
    <property type="match status" value="1"/>
</dbReference>
<dbReference type="PROSITE" id="PS51000">
    <property type="entry name" value="HTH_DEOR_2"/>
    <property type="match status" value="1"/>
</dbReference>
<evidence type="ECO:0000313" key="5">
    <source>
        <dbReference type="EMBL" id="BBL79169.1"/>
    </source>
</evidence>
<feature type="domain" description="HTH deoR-type" evidence="4">
    <location>
        <begin position="17"/>
        <end position="72"/>
    </location>
</feature>
<evidence type="ECO:0000256" key="1">
    <source>
        <dbReference type="ARBA" id="ARBA00023015"/>
    </source>
</evidence>
<dbReference type="SMART" id="SM00420">
    <property type="entry name" value="HTH_DEOR"/>
    <property type="match status" value="1"/>
</dbReference>
<dbReference type="InterPro" id="IPR018356">
    <property type="entry name" value="Tscrpt_reg_HTH_DeoR_CS"/>
</dbReference>
<gene>
    <name evidence="5" type="ORF">RxyAA322_10230</name>
</gene>
<name>A0A510HGU6_9ACTN</name>